<dbReference type="GO" id="GO:0003824">
    <property type="term" value="F:catalytic activity"/>
    <property type="evidence" value="ECO:0007669"/>
    <property type="project" value="InterPro"/>
</dbReference>
<dbReference type="OrthoDB" id="161343at2"/>
<evidence type="ECO:0000313" key="3">
    <source>
        <dbReference type="Proteomes" id="UP000237846"/>
    </source>
</evidence>
<sequence length="170" mass="18046">MGTLYLALSGASATPEETAPDLVRLLQNEGWKVTVLCTPTGVRFHDGDALEALTGEPVRVDFRRPGAGRSLPPSDAVLACPWSFNSTNKTALGITDTFAVALVCEMIGRGVPTFLVPKAGDGLSGHPAWGRSLRLLEEVPHVTLLRAPDHRLPRWRQVADALAAAFPAGG</sequence>
<organism evidence="2 3">
    <name type="scientific">Allonocardiopsis opalescens</name>
    <dbReference type="NCBI Taxonomy" id="1144618"/>
    <lineage>
        <taxon>Bacteria</taxon>
        <taxon>Bacillati</taxon>
        <taxon>Actinomycetota</taxon>
        <taxon>Actinomycetes</taxon>
        <taxon>Streptosporangiales</taxon>
        <taxon>Allonocardiopsis</taxon>
    </lineage>
</organism>
<name>A0A2T0PXQ8_9ACTN</name>
<dbReference type="InterPro" id="IPR036551">
    <property type="entry name" value="Flavin_trans-like"/>
</dbReference>
<proteinExistence type="predicted"/>
<dbReference type="InterPro" id="IPR003382">
    <property type="entry name" value="Flavoprotein"/>
</dbReference>
<evidence type="ECO:0000313" key="2">
    <source>
        <dbReference type="EMBL" id="PRX96323.1"/>
    </source>
</evidence>
<keyword evidence="3" id="KW-1185">Reference proteome</keyword>
<accession>A0A2T0PXQ8</accession>
<evidence type="ECO:0000259" key="1">
    <source>
        <dbReference type="Pfam" id="PF02441"/>
    </source>
</evidence>
<dbReference type="EMBL" id="PVZC01000008">
    <property type="protein sequence ID" value="PRX96323.1"/>
    <property type="molecule type" value="Genomic_DNA"/>
</dbReference>
<comment type="caution">
    <text evidence="2">The sequence shown here is derived from an EMBL/GenBank/DDBJ whole genome shotgun (WGS) entry which is preliminary data.</text>
</comment>
<gene>
    <name evidence="2" type="ORF">CLV72_108330</name>
</gene>
<dbReference type="RefSeq" id="WP_106251179.1">
    <property type="nucleotide sequence ID" value="NZ_PVZC01000008.1"/>
</dbReference>
<dbReference type="Proteomes" id="UP000237846">
    <property type="component" value="Unassembled WGS sequence"/>
</dbReference>
<protein>
    <submittedName>
        <fullName evidence="2">Flavoprotein</fullName>
    </submittedName>
</protein>
<dbReference type="SUPFAM" id="SSF52507">
    <property type="entry name" value="Homo-oligomeric flavin-containing Cys decarboxylases, HFCD"/>
    <property type="match status" value="1"/>
</dbReference>
<reference evidence="2 3" key="1">
    <citation type="submission" date="2018-03" db="EMBL/GenBank/DDBJ databases">
        <title>Genomic Encyclopedia of Archaeal and Bacterial Type Strains, Phase II (KMG-II): from individual species to whole genera.</title>
        <authorList>
            <person name="Goeker M."/>
        </authorList>
    </citation>
    <scope>NUCLEOTIDE SEQUENCE [LARGE SCALE GENOMIC DNA]</scope>
    <source>
        <strain evidence="2 3">DSM 45601</strain>
    </source>
</reference>
<feature type="domain" description="Flavoprotein" evidence="1">
    <location>
        <begin position="4"/>
        <end position="121"/>
    </location>
</feature>
<dbReference type="AlphaFoldDB" id="A0A2T0PXQ8"/>
<dbReference type="Pfam" id="PF02441">
    <property type="entry name" value="Flavoprotein"/>
    <property type="match status" value="1"/>
</dbReference>
<dbReference type="Gene3D" id="3.40.50.1950">
    <property type="entry name" value="Flavin prenyltransferase-like"/>
    <property type="match status" value="1"/>
</dbReference>